<keyword evidence="6" id="KW-0479">Metal-binding</keyword>
<evidence type="ECO:0000256" key="7">
    <source>
        <dbReference type="ARBA" id="ARBA00022801"/>
    </source>
</evidence>
<dbReference type="EMBL" id="BSYI01000048">
    <property type="protein sequence ID" value="GMG85011.1"/>
    <property type="molecule type" value="Genomic_DNA"/>
</dbReference>
<comment type="similarity">
    <text evidence="2">Belongs to the peptidase M20A family. ArgE subfamily.</text>
</comment>
<dbReference type="Gene3D" id="3.40.630.10">
    <property type="entry name" value="Zn peptidases"/>
    <property type="match status" value="1"/>
</dbReference>
<dbReference type="PROSITE" id="PS00758">
    <property type="entry name" value="ARGE_DAPE_CPG2_1"/>
    <property type="match status" value="1"/>
</dbReference>
<reference evidence="11 12" key="1">
    <citation type="submission" date="2023-04" db="EMBL/GenBank/DDBJ databases">
        <title>Marinoamorphus aggregata gen. nov., sp. Nov., isolate from tissue of brittle star Ophioplocus japonicus.</title>
        <authorList>
            <person name="Kawano K."/>
            <person name="Sawayama S."/>
            <person name="Nakagawa S."/>
        </authorList>
    </citation>
    <scope>NUCLEOTIDE SEQUENCE [LARGE SCALE GENOMIC DNA]</scope>
    <source>
        <strain evidence="11 12">NKW23</strain>
    </source>
</reference>
<keyword evidence="4" id="KW-0055">Arginine biosynthesis</keyword>
<evidence type="ECO:0000256" key="2">
    <source>
        <dbReference type="ARBA" id="ARBA00005691"/>
    </source>
</evidence>
<evidence type="ECO:0000259" key="10">
    <source>
        <dbReference type="Pfam" id="PF07687"/>
    </source>
</evidence>
<comment type="caution">
    <text evidence="11">The sequence shown here is derived from an EMBL/GenBank/DDBJ whole genome shotgun (WGS) entry which is preliminary data.</text>
</comment>
<dbReference type="RefSeq" id="WP_285674229.1">
    <property type="nucleotide sequence ID" value="NZ_BSYI01000048.1"/>
</dbReference>
<dbReference type="SUPFAM" id="SSF55031">
    <property type="entry name" value="Bacterial exopeptidase dimerisation domain"/>
    <property type="match status" value="1"/>
</dbReference>
<dbReference type="InterPro" id="IPR010169">
    <property type="entry name" value="AcOrn-deacetyl"/>
</dbReference>
<organism evidence="11 12">
    <name type="scientific">Paralimibaculum aggregatum</name>
    <dbReference type="NCBI Taxonomy" id="3036245"/>
    <lineage>
        <taxon>Bacteria</taxon>
        <taxon>Pseudomonadati</taxon>
        <taxon>Pseudomonadota</taxon>
        <taxon>Alphaproteobacteria</taxon>
        <taxon>Rhodobacterales</taxon>
        <taxon>Paracoccaceae</taxon>
        <taxon>Paralimibaculum</taxon>
    </lineage>
</organism>
<keyword evidence="3" id="KW-0963">Cytoplasm</keyword>
<name>A0ABQ6LSG0_9RHOB</name>
<keyword evidence="7" id="KW-0378">Hydrolase</keyword>
<evidence type="ECO:0000313" key="11">
    <source>
        <dbReference type="EMBL" id="GMG85011.1"/>
    </source>
</evidence>
<sequence length="385" mass="40082">MPCSSSAALLQRLIAFPSVHTAPDYAAITDHVIGLLAPLGVRCHRMPDATGTRAGLFAATGPEGPGGVLLSAHLDVVPAAGQDWSLDPFAGIQREGRIFGRGATDMKGFAACAIRAMARAAGRRLKRPLKLAFSYDEESGCVGISEMIGALEDSIGRPELCLVGEPTGMRIATGHKGKLSCRATVRGEPGHSAEAPRHLNALHLAADFVGVLRRMQAEIAETGARNPAYAIPHATIHVGWLAGGTALNMVPARAELEFEIRHLAEDDVDGLLARVRAEAADLVAGLRARHPAAAIGIREINRYPGFDLAPGSAAEAFIGAVGGIGPTTKVNYGTDGGVFAAALGLPVIVCGPGDMAQGHKPDEFIELAELAACDAMLDRIVDRLG</sequence>
<feature type="domain" description="Peptidase M20 dimerisation" evidence="10">
    <location>
        <begin position="173"/>
        <end position="281"/>
    </location>
</feature>
<dbReference type="InterPro" id="IPR050072">
    <property type="entry name" value="Peptidase_M20A"/>
</dbReference>
<keyword evidence="9" id="KW-0170">Cobalt</keyword>
<accession>A0ABQ6LSG0</accession>
<keyword evidence="12" id="KW-1185">Reference proteome</keyword>
<dbReference type="PANTHER" id="PTHR43808">
    <property type="entry name" value="ACETYLORNITHINE DEACETYLASE"/>
    <property type="match status" value="1"/>
</dbReference>
<keyword evidence="8" id="KW-0862">Zinc</keyword>
<proteinExistence type="inferred from homology"/>
<dbReference type="Pfam" id="PF01546">
    <property type="entry name" value="Peptidase_M20"/>
    <property type="match status" value="1"/>
</dbReference>
<dbReference type="PROSITE" id="PS00759">
    <property type="entry name" value="ARGE_DAPE_CPG2_2"/>
    <property type="match status" value="1"/>
</dbReference>
<evidence type="ECO:0000256" key="6">
    <source>
        <dbReference type="ARBA" id="ARBA00022723"/>
    </source>
</evidence>
<comment type="cofactor">
    <cofactor evidence="1">
        <name>Zn(2+)</name>
        <dbReference type="ChEBI" id="CHEBI:29105"/>
    </cofactor>
</comment>
<dbReference type="InterPro" id="IPR011650">
    <property type="entry name" value="Peptidase_M20_dimer"/>
</dbReference>
<dbReference type="InterPro" id="IPR036264">
    <property type="entry name" value="Bact_exopeptidase_dim_dom"/>
</dbReference>
<protein>
    <submittedName>
        <fullName evidence="11">Acetylornithine deacetylase</fullName>
    </submittedName>
</protein>
<dbReference type="InterPro" id="IPR001261">
    <property type="entry name" value="ArgE/DapE_CS"/>
</dbReference>
<evidence type="ECO:0000256" key="8">
    <source>
        <dbReference type="ARBA" id="ARBA00022833"/>
    </source>
</evidence>
<gene>
    <name evidence="11" type="primary">argE_3</name>
    <name evidence="11" type="ORF">LNKW23_42270</name>
</gene>
<evidence type="ECO:0000256" key="3">
    <source>
        <dbReference type="ARBA" id="ARBA00022490"/>
    </source>
</evidence>
<dbReference type="CDD" id="cd03894">
    <property type="entry name" value="M20_ArgE"/>
    <property type="match status" value="1"/>
</dbReference>
<dbReference type="Proteomes" id="UP001239909">
    <property type="component" value="Unassembled WGS sequence"/>
</dbReference>
<dbReference type="Pfam" id="PF07687">
    <property type="entry name" value="M20_dimer"/>
    <property type="match status" value="1"/>
</dbReference>
<keyword evidence="5" id="KW-0028">Amino-acid biosynthesis</keyword>
<dbReference type="NCBIfam" id="NF005710">
    <property type="entry name" value="PRK07522.1"/>
    <property type="match status" value="1"/>
</dbReference>
<dbReference type="SUPFAM" id="SSF53187">
    <property type="entry name" value="Zn-dependent exopeptidases"/>
    <property type="match status" value="1"/>
</dbReference>
<evidence type="ECO:0000256" key="1">
    <source>
        <dbReference type="ARBA" id="ARBA00001947"/>
    </source>
</evidence>
<evidence type="ECO:0000256" key="9">
    <source>
        <dbReference type="ARBA" id="ARBA00023285"/>
    </source>
</evidence>
<evidence type="ECO:0000256" key="4">
    <source>
        <dbReference type="ARBA" id="ARBA00022571"/>
    </source>
</evidence>
<dbReference type="PANTHER" id="PTHR43808:SF31">
    <property type="entry name" value="N-ACETYL-L-CITRULLINE DEACETYLASE"/>
    <property type="match status" value="1"/>
</dbReference>
<evidence type="ECO:0000256" key="5">
    <source>
        <dbReference type="ARBA" id="ARBA00022605"/>
    </source>
</evidence>
<evidence type="ECO:0000313" key="12">
    <source>
        <dbReference type="Proteomes" id="UP001239909"/>
    </source>
</evidence>
<dbReference type="NCBIfam" id="TIGR01892">
    <property type="entry name" value="AcOrn-deacetyl"/>
    <property type="match status" value="1"/>
</dbReference>
<dbReference type="Gene3D" id="3.30.70.360">
    <property type="match status" value="1"/>
</dbReference>
<dbReference type="InterPro" id="IPR002933">
    <property type="entry name" value="Peptidase_M20"/>
</dbReference>